<keyword evidence="3" id="KW-1185">Reference proteome</keyword>
<evidence type="ECO:0000256" key="1">
    <source>
        <dbReference type="SAM" id="MobiDB-lite"/>
    </source>
</evidence>
<feature type="domain" description="Set1/Ash2 histone methyltransferase complex subunit ASH2-like winged-helix" evidence="2">
    <location>
        <begin position="75"/>
        <end position="116"/>
    </location>
</feature>
<dbReference type="RefSeq" id="XP_060058396.1">
    <property type="nucleotide sequence ID" value="XM_060202413.1"/>
</dbReference>
<evidence type="ECO:0000313" key="3">
    <source>
        <dbReference type="Proteomes" id="UP001652624"/>
    </source>
</evidence>
<name>A0ABM3YBE7_ERIEU</name>
<protein>
    <submittedName>
        <fullName evidence="4">Set1/Ash2 histone methyltransferase complex subunit ASH2-like</fullName>
    </submittedName>
</protein>
<evidence type="ECO:0000313" key="4">
    <source>
        <dbReference type="RefSeq" id="XP_060058396.1"/>
    </source>
</evidence>
<dbReference type="Pfam" id="PF21198">
    <property type="entry name" value="ASH2L-like_WH"/>
    <property type="match status" value="1"/>
</dbReference>
<dbReference type="GeneID" id="132532426"/>
<reference evidence="3" key="1">
    <citation type="submission" date="2025-05" db="UniProtKB">
        <authorList>
            <consortium name="RefSeq"/>
        </authorList>
    </citation>
    <scope>NUCLEOTIDE SEQUENCE [LARGE SCALE GENOMIC DNA]</scope>
</reference>
<feature type="compositionally biased region" description="Basic and acidic residues" evidence="1">
    <location>
        <begin position="95"/>
        <end position="109"/>
    </location>
</feature>
<sequence>MVDGSGGLETESSNGKDTAEGAGDTSEVIDTQAGSVVEQNGRQRYLILSTIHDQLQFSLQCVHHNGGKAYFLLKQANLKEMCLTALANLTWQSRTQDEHPKTMVSKDKANIPFTENTGSV</sequence>
<feature type="region of interest" description="Disordered" evidence="1">
    <location>
        <begin position="1"/>
        <end position="35"/>
    </location>
</feature>
<dbReference type="Gene3D" id="3.90.980.20">
    <property type="match status" value="1"/>
</dbReference>
<dbReference type="InterPro" id="IPR053835">
    <property type="entry name" value="ASH2L-like_WH"/>
</dbReference>
<gene>
    <name evidence="4" type="primary">LOC132532426</name>
</gene>
<feature type="region of interest" description="Disordered" evidence="1">
    <location>
        <begin position="94"/>
        <end position="120"/>
    </location>
</feature>
<dbReference type="Proteomes" id="UP001652624">
    <property type="component" value="Chromosome 1"/>
</dbReference>
<proteinExistence type="predicted"/>
<reference evidence="4" key="2">
    <citation type="submission" date="2025-08" db="UniProtKB">
        <authorList>
            <consortium name="RefSeq"/>
        </authorList>
    </citation>
    <scope>IDENTIFICATION</scope>
</reference>
<evidence type="ECO:0000259" key="2">
    <source>
        <dbReference type="Pfam" id="PF21198"/>
    </source>
</evidence>
<accession>A0ABM3YBE7</accession>
<organism evidence="3 4">
    <name type="scientific">Erinaceus europaeus</name>
    <name type="common">Western European hedgehog</name>
    <dbReference type="NCBI Taxonomy" id="9365"/>
    <lineage>
        <taxon>Eukaryota</taxon>
        <taxon>Metazoa</taxon>
        <taxon>Chordata</taxon>
        <taxon>Craniata</taxon>
        <taxon>Vertebrata</taxon>
        <taxon>Euteleostomi</taxon>
        <taxon>Mammalia</taxon>
        <taxon>Eutheria</taxon>
        <taxon>Laurasiatheria</taxon>
        <taxon>Eulipotyphla</taxon>
        <taxon>Erinaceidae</taxon>
        <taxon>Erinaceinae</taxon>
        <taxon>Erinaceus</taxon>
    </lineage>
</organism>